<sequence length="261" mass="28987">MSKASLFSTVVTTFVAQTYQNLQADYAAMSASLLFKLVLVQHAIANASSAATISSSDEPQHRLCSRHHLDHPQRIIFDTSIPGTGTYTFHLTESEPTTLVLTFHPNTPNSLALRTLPPLPHTSPTSMITRPRSYRVTANVLFSRKKDLILIEVPEGQMVDDEHPLQFFVHEGPQITKSVLIVSHAITHTASFFLTVVNSTSSVNHSAHHAAKAKRGEDDEISTFVQDIDARKSLSGRHRLHSQSPRQEFPELPPPQKDEGW</sequence>
<name>A0A284R7W0_ARMOS</name>
<accession>A0A284R7W0</accession>
<organism evidence="3 4">
    <name type="scientific">Armillaria ostoyae</name>
    <name type="common">Armillaria root rot fungus</name>
    <dbReference type="NCBI Taxonomy" id="47428"/>
    <lineage>
        <taxon>Eukaryota</taxon>
        <taxon>Fungi</taxon>
        <taxon>Dikarya</taxon>
        <taxon>Basidiomycota</taxon>
        <taxon>Agaricomycotina</taxon>
        <taxon>Agaricomycetes</taxon>
        <taxon>Agaricomycetidae</taxon>
        <taxon>Agaricales</taxon>
        <taxon>Marasmiineae</taxon>
        <taxon>Physalacriaceae</taxon>
        <taxon>Armillaria</taxon>
    </lineage>
</organism>
<dbReference type="AlphaFoldDB" id="A0A284R7W0"/>
<reference evidence="4" key="1">
    <citation type="journal article" date="2017" name="Nat. Ecol. Evol.">
        <title>Genome expansion and lineage-specific genetic innovations in the forest pathogenic fungi Armillaria.</title>
        <authorList>
            <person name="Sipos G."/>
            <person name="Prasanna A.N."/>
            <person name="Walter M.C."/>
            <person name="O'Connor E."/>
            <person name="Balint B."/>
            <person name="Krizsan K."/>
            <person name="Kiss B."/>
            <person name="Hess J."/>
            <person name="Varga T."/>
            <person name="Slot J."/>
            <person name="Riley R."/>
            <person name="Boka B."/>
            <person name="Rigling D."/>
            <person name="Barry K."/>
            <person name="Lee J."/>
            <person name="Mihaltcheva S."/>
            <person name="LaButti K."/>
            <person name="Lipzen A."/>
            <person name="Waldron R."/>
            <person name="Moloney N.M."/>
            <person name="Sperisen C."/>
            <person name="Kredics L."/>
            <person name="Vagvoelgyi C."/>
            <person name="Patrignani A."/>
            <person name="Fitzpatrick D."/>
            <person name="Nagy I."/>
            <person name="Doyle S."/>
            <person name="Anderson J.B."/>
            <person name="Grigoriev I.V."/>
            <person name="Gueldener U."/>
            <person name="Muensterkoetter M."/>
            <person name="Nagy L.G."/>
        </authorList>
    </citation>
    <scope>NUCLEOTIDE SEQUENCE [LARGE SCALE GENOMIC DNA]</scope>
    <source>
        <strain evidence="4">C18/9</strain>
    </source>
</reference>
<evidence type="ECO:0000313" key="4">
    <source>
        <dbReference type="Proteomes" id="UP000219338"/>
    </source>
</evidence>
<dbReference type="STRING" id="47428.A0A284R7W0"/>
<feature type="region of interest" description="Disordered" evidence="1">
    <location>
        <begin position="234"/>
        <end position="261"/>
    </location>
</feature>
<protein>
    <recommendedName>
        <fullName evidence="2">DUF6535 domain-containing protein</fullName>
    </recommendedName>
</protein>
<evidence type="ECO:0000256" key="1">
    <source>
        <dbReference type="SAM" id="MobiDB-lite"/>
    </source>
</evidence>
<dbReference type="OrthoDB" id="20821at2759"/>
<feature type="domain" description="DUF6535" evidence="2">
    <location>
        <begin position="4"/>
        <end position="57"/>
    </location>
</feature>
<dbReference type="Proteomes" id="UP000219338">
    <property type="component" value="Unassembled WGS sequence"/>
</dbReference>
<gene>
    <name evidence="3" type="ORF">ARMOST_08177</name>
</gene>
<evidence type="ECO:0000313" key="3">
    <source>
        <dbReference type="EMBL" id="SJL04806.1"/>
    </source>
</evidence>
<dbReference type="InterPro" id="IPR045338">
    <property type="entry name" value="DUF6535"/>
</dbReference>
<proteinExistence type="predicted"/>
<dbReference type="Pfam" id="PF20153">
    <property type="entry name" value="DUF6535"/>
    <property type="match status" value="1"/>
</dbReference>
<dbReference type="EMBL" id="FUEG01000005">
    <property type="protein sequence ID" value="SJL04806.1"/>
    <property type="molecule type" value="Genomic_DNA"/>
</dbReference>
<keyword evidence="4" id="KW-1185">Reference proteome</keyword>
<evidence type="ECO:0000259" key="2">
    <source>
        <dbReference type="Pfam" id="PF20153"/>
    </source>
</evidence>